<dbReference type="EMBL" id="CAEY01001351">
    <property type="status" value="NOT_ANNOTATED_CDS"/>
    <property type="molecule type" value="Genomic_DNA"/>
</dbReference>
<dbReference type="PANTHER" id="PTHR24216:SF65">
    <property type="entry name" value="PAXILLIN-LIKE PROTEIN 1"/>
    <property type="match status" value="1"/>
</dbReference>
<feature type="compositionally biased region" description="Polar residues" evidence="1">
    <location>
        <begin position="364"/>
        <end position="384"/>
    </location>
</feature>
<dbReference type="PROSITE" id="PS00028">
    <property type="entry name" value="ZINC_FINGER_C2H2_1"/>
    <property type="match status" value="1"/>
</dbReference>
<dbReference type="EnsemblMetazoa" id="tetur04g00960.1">
    <property type="protein sequence ID" value="tetur04g00960.1"/>
    <property type="gene ID" value="tetur04g00960"/>
</dbReference>
<feature type="compositionally biased region" description="Basic and acidic residues" evidence="1">
    <location>
        <begin position="1170"/>
        <end position="1187"/>
    </location>
</feature>
<feature type="compositionally biased region" description="Polar residues" evidence="1">
    <location>
        <begin position="702"/>
        <end position="733"/>
    </location>
</feature>
<dbReference type="AlphaFoldDB" id="T1K1D1"/>
<evidence type="ECO:0000313" key="4">
    <source>
        <dbReference type="Proteomes" id="UP000015104"/>
    </source>
</evidence>
<evidence type="ECO:0000256" key="1">
    <source>
        <dbReference type="SAM" id="MobiDB-lite"/>
    </source>
</evidence>
<organism evidence="3 4">
    <name type="scientific">Tetranychus urticae</name>
    <name type="common">Two-spotted spider mite</name>
    <dbReference type="NCBI Taxonomy" id="32264"/>
    <lineage>
        <taxon>Eukaryota</taxon>
        <taxon>Metazoa</taxon>
        <taxon>Ecdysozoa</taxon>
        <taxon>Arthropoda</taxon>
        <taxon>Chelicerata</taxon>
        <taxon>Arachnida</taxon>
        <taxon>Acari</taxon>
        <taxon>Acariformes</taxon>
        <taxon>Trombidiformes</taxon>
        <taxon>Prostigmata</taxon>
        <taxon>Eleutherengona</taxon>
        <taxon>Raphignathae</taxon>
        <taxon>Tetranychoidea</taxon>
        <taxon>Tetranychidae</taxon>
        <taxon>Tetranychus</taxon>
    </lineage>
</organism>
<dbReference type="eggNOG" id="KOG1721">
    <property type="taxonomic scope" value="Eukaryota"/>
</dbReference>
<dbReference type="InterPro" id="IPR013087">
    <property type="entry name" value="Znf_C2H2_type"/>
</dbReference>
<protein>
    <recommendedName>
        <fullName evidence="2">C2H2-type domain-containing protein</fullName>
    </recommendedName>
</protein>
<reference evidence="3" key="2">
    <citation type="submission" date="2015-06" db="UniProtKB">
        <authorList>
            <consortium name="EnsemblMetazoa"/>
        </authorList>
    </citation>
    <scope>IDENTIFICATION</scope>
</reference>
<reference evidence="4" key="1">
    <citation type="submission" date="2011-08" db="EMBL/GenBank/DDBJ databases">
        <authorList>
            <person name="Rombauts S."/>
        </authorList>
    </citation>
    <scope>NUCLEOTIDE SEQUENCE</scope>
    <source>
        <strain evidence="4">London</strain>
    </source>
</reference>
<feature type="domain" description="C2H2-type" evidence="2">
    <location>
        <begin position="501"/>
        <end position="521"/>
    </location>
</feature>
<feature type="compositionally biased region" description="Polar residues" evidence="1">
    <location>
        <begin position="883"/>
        <end position="903"/>
    </location>
</feature>
<evidence type="ECO:0000313" key="3">
    <source>
        <dbReference type="EnsemblMetazoa" id="tetur04g00960.1"/>
    </source>
</evidence>
<dbReference type="HOGENOM" id="CLU_264302_0_0_1"/>
<dbReference type="OMA" id="MDICASS"/>
<feature type="compositionally biased region" description="Polar residues" evidence="1">
    <location>
        <begin position="941"/>
        <end position="952"/>
    </location>
</feature>
<feature type="compositionally biased region" description="Low complexity" evidence="1">
    <location>
        <begin position="1078"/>
        <end position="1102"/>
    </location>
</feature>
<dbReference type="KEGG" id="tut:107359909"/>
<feature type="compositionally biased region" description="Polar residues" evidence="1">
    <location>
        <begin position="966"/>
        <end position="977"/>
    </location>
</feature>
<gene>
    <name evidence="3" type="primary">107359909</name>
</gene>
<feature type="compositionally biased region" description="Polar residues" evidence="1">
    <location>
        <begin position="752"/>
        <end position="763"/>
    </location>
</feature>
<feature type="compositionally biased region" description="Low complexity" evidence="1">
    <location>
        <begin position="393"/>
        <end position="404"/>
    </location>
</feature>
<evidence type="ECO:0000259" key="2">
    <source>
        <dbReference type="PROSITE" id="PS00028"/>
    </source>
</evidence>
<dbReference type="PANTHER" id="PTHR24216">
    <property type="entry name" value="PAXILLIN-RELATED"/>
    <property type="match status" value="1"/>
</dbReference>
<feature type="compositionally biased region" description="Low complexity" evidence="1">
    <location>
        <begin position="914"/>
        <end position="936"/>
    </location>
</feature>
<dbReference type="OrthoDB" id="6522020at2759"/>
<keyword evidence="4" id="KW-1185">Reference proteome</keyword>
<sequence length="1267" mass="139126">MSTDSEWQDSCDDEPDIDSYQCYVSITRLTDKEIERWTNPALVNSTSNNSLTTIDHNYSVSSITYDSDATTVEDFDVNRPGGSVKKTETDGPSSLYDDDEILSIELDKSTKKKVQVYDKCTIPDKLVSRYNAQKKRYSSTIPLFCLFCLKEYSQVNQVLSCHYQQAKHFPFRCVECEESTLDIKGMIQHYTKTHPTLTHVQYRRSFAPAKERWVRKFVIYQLKCITNQAIMVPNGILHKYCPVCNQWDYKLGDKYPKNKPHHKLITVLDKNHIHKHLKYHPFQCLLCLKKNVRCDFTVVNKKARLHLINRHGFSNPTEQDLKDNFDSLGMIPELERYINSYVKFVQESFTRQTFRLSPIADTSSQTPKKILSTPASTKQSTPLSILSGEKKTGSSGKASKAISKLTTGKKRRHEYTIDDMYYPSPKYARRDYSKPKNGKKSYSNDSSVIDLDSFYEDSSSIYLKPDQAPRIICIFCNYQVTDILAAWDHYATHLDYRPINCQLCHKSFPGPKAFQLHGADHVDHDNLPYTWHHDEIIEAWSRDFLNSIINDINANPEFACFCPICSKKFQKQKVSSQKPSYEDVRKHIFTHLRYQPYHCNLCTGDKVFVADLDIEGVRHLTFHEVICSKEELPNHFTRSRGIEAVDSFLMEHFKKIRQLFNTTSGNISADGNVPNDPLCDVESLFNSLQETLGHNTLNNILDNVSNSEDRPSNQIDYPCTPSSTTSDPVTASSPIEPYQESSPPSPIKPIATVTNESSDTMIPSASESSTSAKSSPNPGESSPNPAESSPAPAESSPTANEKSPTPAESSPASAEISAVPKESFAPTGSSSPTESSDASAKSSAPIEISPAPTESSTSNESSPTHESTLAESSSAPVEMSPAPTESSPTANESSPAHESTLAESTPAPVEISPAPAESSTLTESSPTLESTSASAEISLAPTESSPTESSDVSAKISAPVEVSPAPTESSPTENSDVSAKISAPVEVSPAPTESNPTPVESSPASAEISPAPAKSPAPVESSPTPESTPAESSPTESADVSAKISAPVEIYPSQTESTPTPVERSPVSAEISPAPAKSSAPVEISSPPAESSSSPAPGESSSTQESPMDVTTIKDETKGKIVNSLTEPQCVKNEKLVSEKKISVKTEDSQMMVDIQDDVIKPIVKKENDQKVRIKQERIQPESEKLNVKNSNASKRDSTGSVKPVTRKMPARKGRAIVENKSTNTSPKPPEIKEIKLRSKTIVSTGTPSSRTRSKTTKVTTATQTRS</sequence>
<name>T1K1D1_TETUR</name>
<proteinExistence type="predicted"/>
<feature type="compositionally biased region" description="Low complexity" evidence="1">
    <location>
        <begin position="1244"/>
        <end position="1267"/>
    </location>
</feature>
<feature type="compositionally biased region" description="Low complexity" evidence="1">
    <location>
        <begin position="998"/>
        <end position="1038"/>
    </location>
</feature>
<feature type="compositionally biased region" description="Low complexity" evidence="1">
    <location>
        <begin position="764"/>
        <end position="820"/>
    </location>
</feature>
<feature type="compositionally biased region" description="Low complexity" evidence="1">
    <location>
        <begin position="829"/>
        <end position="867"/>
    </location>
</feature>
<dbReference type="SMART" id="SM00355">
    <property type="entry name" value="ZnF_C2H2"/>
    <property type="match status" value="4"/>
</dbReference>
<feature type="compositionally biased region" description="Basic residues" evidence="1">
    <location>
        <begin position="1205"/>
        <end position="1215"/>
    </location>
</feature>
<feature type="region of interest" description="Disordered" evidence="1">
    <location>
        <begin position="364"/>
        <end position="407"/>
    </location>
</feature>
<feature type="region of interest" description="Disordered" evidence="1">
    <location>
        <begin position="1170"/>
        <end position="1267"/>
    </location>
</feature>
<accession>T1K1D1</accession>
<dbReference type="Proteomes" id="UP000015104">
    <property type="component" value="Unassembled WGS sequence"/>
</dbReference>
<feature type="region of interest" description="Disordered" evidence="1">
    <location>
        <begin position="702"/>
        <end position="1121"/>
    </location>
</feature>